<sequence length="203" mass="23245">MATTKKFGQLHQRSSRHSNRISAQQPARSIDEAAKRRRVQQQLESLERDNFQEDPHVNLTWHKAAPKFDDEMVFGDKDIKKRKRKVGSPSKISGAEQATKKGRKIVAALTKTRFRKTFSQLLEEATRKREEEVQQNKKKDVSPEFLLPTYSEVASFPSKMPPRKFCAVCGLSAAYTCVRCSARFCSIPCRGTHSDTRCLKWTV</sequence>
<feature type="domain" description="HIT-type" evidence="6">
    <location>
        <begin position="166"/>
        <end position="198"/>
    </location>
</feature>
<evidence type="ECO:0000313" key="8">
    <source>
        <dbReference type="WBParaSite" id="Gr19_v10_g13167.t1"/>
    </source>
</evidence>
<protein>
    <submittedName>
        <fullName evidence="8">HIT-type domain-containing protein</fullName>
    </submittedName>
</protein>
<evidence type="ECO:0000256" key="1">
    <source>
        <dbReference type="ARBA" id="ARBA00022723"/>
    </source>
</evidence>
<dbReference type="GO" id="GO:0005634">
    <property type="term" value="C:nucleus"/>
    <property type="evidence" value="ECO:0007669"/>
    <property type="project" value="UniProtKB-ARBA"/>
</dbReference>
<dbReference type="GO" id="GO:0006338">
    <property type="term" value="P:chromatin remodeling"/>
    <property type="evidence" value="ECO:0007669"/>
    <property type="project" value="InterPro"/>
</dbReference>
<dbReference type="Pfam" id="PF04438">
    <property type="entry name" value="zf-HIT"/>
    <property type="match status" value="1"/>
</dbReference>
<organism evidence="7 8">
    <name type="scientific">Globodera rostochiensis</name>
    <name type="common">Golden nematode worm</name>
    <name type="synonym">Heterodera rostochiensis</name>
    <dbReference type="NCBI Taxonomy" id="31243"/>
    <lineage>
        <taxon>Eukaryota</taxon>
        <taxon>Metazoa</taxon>
        <taxon>Ecdysozoa</taxon>
        <taxon>Nematoda</taxon>
        <taxon>Chromadorea</taxon>
        <taxon>Rhabditida</taxon>
        <taxon>Tylenchina</taxon>
        <taxon>Tylenchomorpha</taxon>
        <taxon>Tylenchoidea</taxon>
        <taxon>Heteroderidae</taxon>
        <taxon>Heteroderinae</taxon>
        <taxon>Globodera</taxon>
    </lineage>
</organism>
<dbReference type="SUPFAM" id="SSF144232">
    <property type="entry name" value="HIT/MYND zinc finger-like"/>
    <property type="match status" value="1"/>
</dbReference>
<reference evidence="8" key="1">
    <citation type="submission" date="2022-11" db="UniProtKB">
        <authorList>
            <consortium name="WormBaseParasite"/>
        </authorList>
    </citation>
    <scope>IDENTIFICATION</scope>
</reference>
<dbReference type="PANTHER" id="PTHR13093">
    <property type="entry name" value="ZINC FINGER HIT DOMAIN CONTAINING PROTEIN 1"/>
    <property type="match status" value="1"/>
</dbReference>
<feature type="region of interest" description="Disordered" evidence="5">
    <location>
        <begin position="1"/>
        <end position="46"/>
    </location>
</feature>
<keyword evidence="3" id="KW-0862">Zinc</keyword>
<evidence type="ECO:0000259" key="6">
    <source>
        <dbReference type="PROSITE" id="PS51083"/>
    </source>
</evidence>
<keyword evidence="1" id="KW-0479">Metal-binding</keyword>
<dbReference type="Gene3D" id="3.30.60.190">
    <property type="match status" value="1"/>
</dbReference>
<keyword evidence="2 4" id="KW-0863">Zinc-finger</keyword>
<evidence type="ECO:0000256" key="2">
    <source>
        <dbReference type="ARBA" id="ARBA00022771"/>
    </source>
</evidence>
<dbReference type="InterPro" id="IPR007529">
    <property type="entry name" value="Znf_HIT"/>
</dbReference>
<proteinExistence type="predicted"/>
<dbReference type="CDD" id="cd21437">
    <property type="entry name" value="zf-HIT_ZNHIT1_like"/>
    <property type="match status" value="1"/>
</dbReference>
<evidence type="ECO:0000256" key="3">
    <source>
        <dbReference type="ARBA" id="ARBA00022833"/>
    </source>
</evidence>
<dbReference type="PROSITE" id="PS51083">
    <property type="entry name" value="ZF_HIT"/>
    <property type="match status" value="1"/>
</dbReference>
<evidence type="ECO:0000313" key="7">
    <source>
        <dbReference type="Proteomes" id="UP000887572"/>
    </source>
</evidence>
<dbReference type="InterPro" id="IPR039723">
    <property type="entry name" value="Vps71/ZNHIT1"/>
</dbReference>
<dbReference type="Proteomes" id="UP000887572">
    <property type="component" value="Unplaced"/>
</dbReference>
<keyword evidence="7" id="KW-1185">Reference proteome</keyword>
<dbReference type="WBParaSite" id="Gr19_v10_g13167.t1">
    <property type="protein sequence ID" value="Gr19_v10_g13167.t1"/>
    <property type="gene ID" value="Gr19_v10_g13167"/>
</dbReference>
<dbReference type="AlphaFoldDB" id="A0A914H220"/>
<dbReference type="GO" id="GO:0008270">
    <property type="term" value="F:zinc ion binding"/>
    <property type="evidence" value="ECO:0007669"/>
    <property type="project" value="UniProtKB-UniRule"/>
</dbReference>
<accession>A0A914H220</accession>
<evidence type="ECO:0000256" key="5">
    <source>
        <dbReference type="SAM" id="MobiDB-lite"/>
    </source>
</evidence>
<evidence type="ECO:0000256" key="4">
    <source>
        <dbReference type="PROSITE-ProRule" id="PRU00453"/>
    </source>
</evidence>
<name>A0A914H220_GLORO</name>